<sequence length="409" mass="44606">MLLNSNRNNEYVKRADGGFARGQATEDFWQKPAGASSGHLAAGSGVLLKEKPPPPPRRRPAAPWAWAEEVRAAAAARAAEEAFDASTEVDEAPLRMLQAKLVALRRLRDAAGVEDAAKLEAEAAEAAKAVDAHRRSVGKAWPVAPRYLRHGGDREEIVEEIAGTDALGNNARVVPPPLQQQPPLENATRWPVDAVLARLRAHLAMGRRDPRFGLKTATQELRRLVFVLQPPVADSLGPRELVRLFAALGLRITDHQGQLILDACAAPAGLSINSMGTLARAASQHKVAPPPTQQMNATQQRRCLVETPPPPPPSPPREPKPQEEATLGHDLADYINDDDGAHPPSNRPESPEPHNQTNPRPPTAGRNARRARQPVTMLHGLADVELQQNKDHYRRNIEANKRSGRNIIF</sequence>
<dbReference type="Proteomes" id="UP000789595">
    <property type="component" value="Unassembled WGS sequence"/>
</dbReference>
<evidence type="ECO:0000256" key="1">
    <source>
        <dbReference type="SAM" id="MobiDB-lite"/>
    </source>
</evidence>
<protein>
    <submittedName>
        <fullName evidence="2">Uncharacterized protein</fullName>
    </submittedName>
</protein>
<organism evidence="2 3">
    <name type="scientific">Pelagomonas calceolata</name>
    <dbReference type="NCBI Taxonomy" id="35677"/>
    <lineage>
        <taxon>Eukaryota</taxon>
        <taxon>Sar</taxon>
        <taxon>Stramenopiles</taxon>
        <taxon>Ochrophyta</taxon>
        <taxon>Pelagophyceae</taxon>
        <taxon>Pelagomonadales</taxon>
        <taxon>Pelagomonadaceae</taxon>
        <taxon>Pelagomonas</taxon>
    </lineage>
</organism>
<proteinExistence type="predicted"/>
<name>A0A8J2SB00_9STRA</name>
<comment type="caution">
    <text evidence="2">The sequence shown here is derived from an EMBL/GenBank/DDBJ whole genome shotgun (WGS) entry which is preliminary data.</text>
</comment>
<reference evidence="2" key="1">
    <citation type="submission" date="2021-11" db="EMBL/GenBank/DDBJ databases">
        <authorList>
            <consortium name="Genoscope - CEA"/>
            <person name="William W."/>
        </authorList>
    </citation>
    <scope>NUCLEOTIDE SEQUENCE</scope>
</reference>
<keyword evidence="3" id="KW-1185">Reference proteome</keyword>
<gene>
    <name evidence="2" type="ORF">PECAL_1P13490</name>
</gene>
<feature type="compositionally biased region" description="Basic and acidic residues" evidence="1">
    <location>
        <begin position="317"/>
        <end position="332"/>
    </location>
</feature>
<accession>A0A8J2SB00</accession>
<dbReference type="AlphaFoldDB" id="A0A8J2SB00"/>
<evidence type="ECO:0000313" key="2">
    <source>
        <dbReference type="EMBL" id="CAH0364954.1"/>
    </source>
</evidence>
<evidence type="ECO:0000313" key="3">
    <source>
        <dbReference type="Proteomes" id="UP000789595"/>
    </source>
</evidence>
<dbReference type="EMBL" id="CAKKNE010000001">
    <property type="protein sequence ID" value="CAH0364954.1"/>
    <property type="molecule type" value="Genomic_DNA"/>
</dbReference>
<feature type="region of interest" description="Disordered" evidence="1">
    <location>
        <begin position="30"/>
        <end position="61"/>
    </location>
</feature>
<feature type="compositionally biased region" description="Low complexity" evidence="1">
    <location>
        <begin position="33"/>
        <end position="47"/>
    </location>
</feature>
<feature type="region of interest" description="Disordered" evidence="1">
    <location>
        <begin position="283"/>
        <end position="375"/>
    </location>
</feature>
<feature type="compositionally biased region" description="Pro residues" evidence="1">
    <location>
        <begin position="307"/>
        <end position="316"/>
    </location>
</feature>